<dbReference type="InterPro" id="IPR031311">
    <property type="entry name" value="CHIT_BIND_RR_consensus"/>
</dbReference>
<evidence type="ECO:0000313" key="5">
    <source>
        <dbReference type="Proteomes" id="UP001162162"/>
    </source>
</evidence>
<gene>
    <name evidence="4" type="ORF">NQ318_017887</name>
</gene>
<dbReference type="GO" id="GO:0008010">
    <property type="term" value="F:structural constituent of chitin-based larval cuticle"/>
    <property type="evidence" value="ECO:0007669"/>
    <property type="project" value="TreeGrafter"/>
</dbReference>
<dbReference type="PROSITE" id="PS51155">
    <property type="entry name" value="CHIT_BIND_RR_2"/>
    <property type="match status" value="1"/>
</dbReference>
<organism evidence="4 5">
    <name type="scientific">Aromia moschata</name>
    <dbReference type="NCBI Taxonomy" id="1265417"/>
    <lineage>
        <taxon>Eukaryota</taxon>
        <taxon>Metazoa</taxon>
        <taxon>Ecdysozoa</taxon>
        <taxon>Arthropoda</taxon>
        <taxon>Hexapoda</taxon>
        <taxon>Insecta</taxon>
        <taxon>Pterygota</taxon>
        <taxon>Neoptera</taxon>
        <taxon>Endopterygota</taxon>
        <taxon>Coleoptera</taxon>
        <taxon>Polyphaga</taxon>
        <taxon>Cucujiformia</taxon>
        <taxon>Chrysomeloidea</taxon>
        <taxon>Cerambycidae</taxon>
        <taxon>Cerambycinae</taxon>
        <taxon>Callichromatini</taxon>
        <taxon>Aromia</taxon>
    </lineage>
</organism>
<feature type="chain" id="PRO_5043619914" evidence="3">
    <location>
        <begin position="17"/>
        <end position="132"/>
    </location>
</feature>
<dbReference type="PANTHER" id="PTHR10380">
    <property type="entry name" value="CUTICLE PROTEIN"/>
    <property type="match status" value="1"/>
</dbReference>
<evidence type="ECO:0000256" key="2">
    <source>
        <dbReference type="PROSITE-ProRule" id="PRU00497"/>
    </source>
</evidence>
<dbReference type="EMBL" id="JAPWTK010000131">
    <property type="protein sequence ID" value="KAJ8948719.1"/>
    <property type="molecule type" value="Genomic_DNA"/>
</dbReference>
<evidence type="ECO:0000313" key="4">
    <source>
        <dbReference type="EMBL" id="KAJ8948719.1"/>
    </source>
</evidence>
<keyword evidence="3" id="KW-0732">Signal</keyword>
<proteinExistence type="predicted"/>
<dbReference type="InterPro" id="IPR050468">
    <property type="entry name" value="Cuticle_Struct_Prot"/>
</dbReference>
<accession>A0AAV8YCW5</accession>
<reference evidence="4" key="1">
    <citation type="journal article" date="2023" name="Insect Mol. Biol.">
        <title>Genome sequencing provides insights into the evolution of gene families encoding plant cell wall-degrading enzymes in longhorned beetles.</title>
        <authorList>
            <person name="Shin N.R."/>
            <person name="Okamura Y."/>
            <person name="Kirsch R."/>
            <person name="Pauchet Y."/>
        </authorList>
    </citation>
    <scope>NUCLEOTIDE SEQUENCE</scope>
    <source>
        <strain evidence="4">AMC_N1</strain>
    </source>
</reference>
<protein>
    <submittedName>
        <fullName evidence="4">Uncharacterized protein</fullName>
    </submittedName>
</protein>
<dbReference type="PANTHER" id="PTHR10380:SF238">
    <property type="entry name" value="CUTICULAR PROTEIN 65EA-RELATED"/>
    <property type="match status" value="1"/>
</dbReference>
<comment type="caution">
    <text evidence="4">The sequence shown here is derived from an EMBL/GenBank/DDBJ whole genome shotgun (WGS) entry which is preliminary data.</text>
</comment>
<evidence type="ECO:0000256" key="1">
    <source>
        <dbReference type="ARBA" id="ARBA00022460"/>
    </source>
</evidence>
<dbReference type="InterPro" id="IPR000618">
    <property type="entry name" value="Insect_cuticle"/>
</dbReference>
<dbReference type="Pfam" id="PF00379">
    <property type="entry name" value="Chitin_bind_4"/>
    <property type="match status" value="1"/>
</dbReference>
<name>A0AAV8YCW5_9CUCU</name>
<dbReference type="Proteomes" id="UP001162162">
    <property type="component" value="Unassembled WGS sequence"/>
</dbReference>
<keyword evidence="1 2" id="KW-0193">Cuticle</keyword>
<dbReference type="GO" id="GO:0062129">
    <property type="term" value="C:chitin-based extracellular matrix"/>
    <property type="evidence" value="ECO:0007669"/>
    <property type="project" value="TreeGrafter"/>
</dbReference>
<sequence>MMRLAVFSAVVAVAFGAYTGDPKVAQILRSESDISPEGNYQFAYETENGISASAQGTLKQVGTESALVAQGAFQWADPEGQLIQVQYVADENGYQPVGDALPTPPPVPVAIARALEYIRAHPSAPEPGFARA</sequence>
<dbReference type="AlphaFoldDB" id="A0AAV8YCW5"/>
<dbReference type="PROSITE" id="PS00233">
    <property type="entry name" value="CHIT_BIND_RR_1"/>
    <property type="match status" value="1"/>
</dbReference>
<keyword evidence="5" id="KW-1185">Reference proteome</keyword>
<dbReference type="PRINTS" id="PR00947">
    <property type="entry name" value="CUTICLE"/>
</dbReference>
<feature type="signal peptide" evidence="3">
    <location>
        <begin position="1"/>
        <end position="16"/>
    </location>
</feature>
<evidence type="ECO:0000256" key="3">
    <source>
        <dbReference type="SAM" id="SignalP"/>
    </source>
</evidence>